<dbReference type="PANTHER" id="PTHR46889">
    <property type="entry name" value="TRANSPOSASE INSF FOR INSERTION SEQUENCE IS3B-RELATED"/>
    <property type="match status" value="1"/>
</dbReference>
<dbReference type="PANTHER" id="PTHR46889:SF4">
    <property type="entry name" value="TRANSPOSASE INSO FOR INSERTION SEQUENCE ELEMENT IS911B-RELATED"/>
    <property type="match status" value="1"/>
</dbReference>
<accession>A0A5B8R8A2</accession>
<evidence type="ECO:0000259" key="1">
    <source>
        <dbReference type="PROSITE" id="PS50994"/>
    </source>
</evidence>
<dbReference type="AlphaFoldDB" id="A0A5B8R8A2"/>
<dbReference type="InterPro" id="IPR036397">
    <property type="entry name" value="RNaseH_sf"/>
</dbReference>
<feature type="domain" description="Integrase catalytic" evidence="1">
    <location>
        <begin position="1"/>
        <end position="136"/>
    </location>
</feature>
<name>A0A5B8R8A2_9ZZZZ</name>
<dbReference type="Gene3D" id="3.30.420.10">
    <property type="entry name" value="Ribonuclease H-like superfamily/Ribonuclease H"/>
    <property type="match status" value="1"/>
</dbReference>
<dbReference type="GO" id="GO:0003676">
    <property type="term" value="F:nucleic acid binding"/>
    <property type="evidence" value="ECO:0007669"/>
    <property type="project" value="InterPro"/>
</dbReference>
<dbReference type="Pfam" id="PF00665">
    <property type="entry name" value="rve"/>
    <property type="match status" value="1"/>
</dbReference>
<sequence>MDQYTRQVLGWATSQRCTAALTRAALSNALQRHGPRRGALFYSDQGIEYAANSFKVLLARHHLTQSMSRRAYCYDNVDVESFFGTLKAESDVTERRPQQSVSTLISHVDDYLRFYSRRRLHSALGFQSPAVFRRLAA</sequence>
<organism evidence="2">
    <name type="scientific">uncultured organism</name>
    <dbReference type="NCBI Taxonomy" id="155900"/>
    <lineage>
        <taxon>unclassified sequences</taxon>
        <taxon>environmental samples</taxon>
    </lineage>
</organism>
<dbReference type="SUPFAM" id="SSF53098">
    <property type="entry name" value="Ribonuclease H-like"/>
    <property type="match status" value="1"/>
</dbReference>
<proteinExistence type="predicted"/>
<reference evidence="2" key="1">
    <citation type="submission" date="2019-06" db="EMBL/GenBank/DDBJ databases">
        <authorList>
            <person name="Murdoch R.W."/>
            <person name="Fathepure B."/>
        </authorList>
    </citation>
    <scope>NUCLEOTIDE SEQUENCE</scope>
</reference>
<protein>
    <recommendedName>
        <fullName evidence="1">Integrase catalytic domain-containing protein</fullName>
    </recommendedName>
</protein>
<dbReference type="InterPro" id="IPR050900">
    <property type="entry name" value="Transposase_IS3/IS150/IS904"/>
</dbReference>
<evidence type="ECO:0000313" key="2">
    <source>
        <dbReference type="EMBL" id="QEA05349.1"/>
    </source>
</evidence>
<dbReference type="PROSITE" id="PS50994">
    <property type="entry name" value="INTEGRASE"/>
    <property type="match status" value="1"/>
</dbReference>
<dbReference type="InterPro" id="IPR012337">
    <property type="entry name" value="RNaseH-like_sf"/>
</dbReference>
<gene>
    <name evidence="2" type="ORF">KBTEX_01669</name>
</gene>
<dbReference type="Pfam" id="PF13333">
    <property type="entry name" value="rve_2"/>
    <property type="match status" value="1"/>
</dbReference>
<dbReference type="GO" id="GO:0015074">
    <property type="term" value="P:DNA integration"/>
    <property type="evidence" value="ECO:0007669"/>
    <property type="project" value="InterPro"/>
</dbReference>
<dbReference type="EMBL" id="MN079099">
    <property type="protein sequence ID" value="QEA05349.1"/>
    <property type="molecule type" value="Genomic_DNA"/>
</dbReference>
<dbReference type="InterPro" id="IPR001584">
    <property type="entry name" value="Integrase_cat-core"/>
</dbReference>